<keyword evidence="2" id="KW-1185">Reference proteome</keyword>
<name>A0ACB9YTR2_9PEZI</name>
<reference evidence="1 2" key="1">
    <citation type="journal article" date="2022" name="New Phytol.">
        <title>Ecological generalism drives hyperdiversity of secondary metabolite gene clusters in xylarialean endophytes.</title>
        <authorList>
            <person name="Franco M.E.E."/>
            <person name="Wisecaver J.H."/>
            <person name="Arnold A.E."/>
            <person name="Ju Y.M."/>
            <person name="Slot J.C."/>
            <person name="Ahrendt S."/>
            <person name="Moore L.P."/>
            <person name="Eastman K.E."/>
            <person name="Scott K."/>
            <person name="Konkel Z."/>
            <person name="Mondo S.J."/>
            <person name="Kuo A."/>
            <person name="Hayes R.D."/>
            <person name="Haridas S."/>
            <person name="Andreopoulos B."/>
            <person name="Riley R."/>
            <person name="LaButti K."/>
            <person name="Pangilinan J."/>
            <person name="Lipzen A."/>
            <person name="Amirebrahimi M."/>
            <person name="Yan J."/>
            <person name="Adam C."/>
            <person name="Keymanesh K."/>
            <person name="Ng V."/>
            <person name="Louie K."/>
            <person name="Northen T."/>
            <person name="Drula E."/>
            <person name="Henrissat B."/>
            <person name="Hsieh H.M."/>
            <person name="Youens-Clark K."/>
            <person name="Lutzoni F."/>
            <person name="Miadlikowska J."/>
            <person name="Eastwood D.C."/>
            <person name="Hamelin R.C."/>
            <person name="Grigoriev I.V."/>
            <person name="U'Ren J.M."/>
        </authorList>
    </citation>
    <scope>NUCLEOTIDE SEQUENCE [LARGE SCALE GENOMIC DNA]</scope>
    <source>
        <strain evidence="1 2">CBS 119005</strain>
    </source>
</reference>
<evidence type="ECO:0000313" key="2">
    <source>
        <dbReference type="Proteomes" id="UP001497700"/>
    </source>
</evidence>
<accession>A0ACB9YTR2</accession>
<comment type="caution">
    <text evidence="1">The sequence shown here is derived from an EMBL/GenBank/DDBJ whole genome shotgun (WGS) entry which is preliminary data.</text>
</comment>
<gene>
    <name evidence="1" type="ORF">F4820DRAFT_428980</name>
</gene>
<protein>
    <submittedName>
        <fullName evidence="1">FAS1 domain-containing protein</fullName>
    </submittedName>
</protein>
<organism evidence="1 2">
    <name type="scientific">Hypoxylon rubiginosum</name>
    <dbReference type="NCBI Taxonomy" id="110542"/>
    <lineage>
        <taxon>Eukaryota</taxon>
        <taxon>Fungi</taxon>
        <taxon>Dikarya</taxon>
        <taxon>Ascomycota</taxon>
        <taxon>Pezizomycotina</taxon>
        <taxon>Sordariomycetes</taxon>
        <taxon>Xylariomycetidae</taxon>
        <taxon>Xylariales</taxon>
        <taxon>Hypoxylaceae</taxon>
        <taxon>Hypoxylon</taxon>
    </lineage>
</organism>
<evidence type="ECO:0000313" key="1">
    <source>
        <dbReference type="EMBL" id="KAI4862821.1"/>
    </source>
</evidence>
<sequence length="380" mass="38945">MLYKNFLPLALASVASAQTPSLTDALGSLNSSLSSLNALLGSNSQITDALNNLQNVTVLAPSNDALNALDGDTARLLTNSDYLQALLNYHVLNGTYYNTSFGDDSVFIPTALTNETYTNVTGGQVVEARLNDNNVTFFSALKQNASIVTPNVNFTGGTIHIINSLLVIPQNVSETLSNANLSAAEGAINTANLTDSIGNTHDITIFAPNNDAFNAIGSLVSNLTSDQLTSILGYHVINGSVNYSTQLENSTLTTVNGDDITITVVNGTVYVNSAKVTVPDILLENGVVHVIDQVLNPDNTSAAPDTTATTATPAFTDASTGTAGIPFTSGITTPTTTFPAATSAGGPAESSSSSGAAMPMKTGAVGAAALFGGAAVFVNL</sequence>
<dbReference type="Proteomes" id="UP001497700">
    <property type="component" value="Unassembled WGS sequence"/>
</dbReference>
<proteinExistence type="predicted"/>
<dbReference type="EMBL" id="MU393517">
    <property type="protein sequence ID" value="KAI4862821.1"/>
    <property type="molecule type" value="Genomic_DNA"/>
</dbReference>